<dbReference type="Ensembl" id="ENSSPAT00000024980.1">
    <property type="protein sequence ID" value="ENSSPAP00000024574.1"/>
    <property type="gene ID" value="ENSSPAG00000018568.1"/>
</dbReference>
<accession>A0A3B5B3D0</accession>
<proteinExistence type="predicted"/>
<protein>
    <submittedName>
        <fullName evidence="1">Uncharacterized protein</fullName>
    </submittedName>
</protein>
<dbReference type="GeneTree" id="ENSGT00980000198976"/>
<evidence type="ECO:0000313" key="1">
    <source>
        <dbReference type="Ensembl" id="ENSSPAP00000024574.1"/>
    </source>
</evidence>
<sequence length="192" mass="21947">MNVPVRRLLLPVQRLLQDELREFVSVRLGLHVQIKVVVRAHVRIERALQREPGARCGALRDLHRDVCFREAGRVVVNVHHLDFDPKQLQRVLQEHLHVELAAGALLADLLPVNFLVNEQDAVLQVHLQVRCPGAGHHLEAARGQLGEVQPQILGDIPHQGAMVRLLRDRVAYLSEHSIRDTENDQKHNHRRK</sequence>
<reference evidence="1" key="1">
    <citation type="submission" date="2023-09" db="UniProtKB">
        <authorList>
            <consortium name="Ensembl"/>
        </authorList>
    </citation>
    <scope>IDENTIFICATION</scope>
</reference>
<name>A0A3B5B3D0_9TELE</name>
<organism evidence="1">
    <name type="scientific">Stegastes partitus</name>
    <name type="common">bicolor damselfish</name>
    <dbReference type="NCBI Taxonomy" id="144197"/>
    <lineage>
        <taxon>Eukaryota</taxon>
        <taxon>Metazoa</taxon>
        <taxon>Chordata</taxon>
        <taxon>Craniata</taxon>
        <taxon>Vertebrata</taxon>
        <taxon>Euteleostomi</taxon>
        <taxon>Actinopterygii</taxon>
        <taxon>Neopterygii</taxon>
        <taxon>Teleostei</taxon>
        <taxon>Neoteleostei</taxon>
        <taxon>Acanthomorphata</taxon>
        <taxon>Ovalentaria</taxon>
        <taxon>Pomacentridae</taxon>
        <taxon>Stegastes</taxon>
    </lineage>
</organism>
<dbReference type="AlphaFoldDB" id="A0A3B5B3D0"/>